<dbReference type="EMBL" id="MFLF01000020">
    <property type="protein sequence ID" value="OGG59177.1"/>
    <property type="molecule type" value="Genomic_DNA"/>
</dbReference>
<reference evidence="2 3" key="1">
    <citation type="journal article" date="2016" name="Nat. Commun.">
        <title>Thousands of microbial genomes shed light on interconnected biogeochemical processes in an aquifer system.</title>
        <authorList>
            <person name="Anantharaman K."/>
            <person name="Brown C.T."/>
            <person name="Hug L.A."/>
            <person name="Sharon I."/>
            <person name="Castelle C.J."/>
            <person name="Probst A.J."/>
            <person name="Thomas B.C."/>
            <person name="Singh A."/>
            <person name="Wilkins M.J."/>
            <person name="Karaoz U."/>
            <person name="Brodie E.L."/>
            <person name="Williams K.H."/>
            <person name="Hubbard S.S."/>
            <person name="Banfield J.F."/>
        </authorList>
    </citation>
    <scope>NUCLEOTIDE SEQUENCE [LARGE SCALE GENOMIC DNA]</scope>
</reference>
<keyword evidence="1" id="KW-0472">Membrane</keyword>
<protein>
    <recommendedName>
        <fullName evidence="4">DoxX family protein</fullName>
    </recommendedName>
</protein>
<organism evidence="2 3">
    <name type="scientific">Candidatus Kaiserbacteria bacterium RIFCSPHIGHO2_02_FULL_50_50</name>
    <dbReference type="NCBI Taxonomy" id="1798492"/>
    <lineage>
        <taxon>Bacteria</taxon>
        <taxon>Candidatus Kaiseribacteriota</taxon>
    </lineage>
</organism>
<evidence type="ECO:0000313" key="3">
    <source>
        <dbReference type="Proteomes" id="UP000178794"/>
    </source>
</evidence>
<dbReference type="AlphaFoldDB" id="A0A1F6DCX7"/>
<sequence>MFLTLRIALAFSLLYPALRAVQNPSAWIGYVPPFVLNGAATLGISPIVLLHAFGFIEVVLTLWILSGKKIFIPALSAAAILAGIIVCNLAQFDILFRDISILIIALVLAKKAYAQ</sequence>
<evidence type="ECO:0000313" key="2">
    <source>
        <dbReference type="EMBL" id="OGG59177.1"/>
    </source>
</evidence>
<accession>A0A1F6DCX7</accession>
<feature type="transmembrane region" description="Helical" evidence="1">
    <location>
        <begin position="43"/>
        <end position="65"/>
    </location>
</feature>
<comment type="caution">
    <text evidence="2">The sequence shown here is derived from an EMBL/GenBank/DDBJ whole genome shotgun (WGS) entry which is preliminary data.</text>
</comment>
<name>A0A1F6DCX7_9BACT</name>
<proteinExistence type="predicted"/>
<feature type="transmembrane region" description="Helical" evidence="1">
    <location>
        <begin position="70"/>
        <end position="88"/>
    </location>
</feature>
<keyword evidence="1" id="KW-0812">Transmembrane</keyword>
<gene>
    <name evidence="2" type="ORF">A3C89_02115</name>
</gene>
<evidence type="ECO:0000256" key="1">
    <source>
        <dbReference type="SAM" id="Phobius"/>
    </source>
</evidence>
<keyword evidence="1" id="KW-1133">Transmembrane helix</keyword>
<evidence type="ECO:0008006" key="4">
    <source>
        <dbReference type="Google" id="ProtNLM"/>
    </source>
</evidence>
<dbReference type="Proteomes" id="UP000178794">
    <property type="component" value="Unassembled WGS sequence"/>
</dbReference>